<dbReference type="GO" id="GO:0016788">
    <property type="term" value="F:hydrolase activity, acting on ester bonds"/>
    <property type="evidence" value="ECO:0007669"/>
    <property type="project" value="UniProtKB-ARBA"/>
</dbReference>
<dbReference type="InterPro" id="IPR036514">
    <property type="entry name" value="SGNH_hydro_sf"/>
</dbReference>
<evidence type="ECO:0000313" key="1">
    <source>
        <dbReference type="EMBL" id="TAI49023.1"/>
    </source>
</evidence>
<accession>A0A4Q8QJU2</accession>
<dbReference type="EMBL" id="SGIU01000001">
    <property type="protein sequence ID" value="TAI49023.1"/>
    <property type="molecule type" value="Genomic_DNA"/>
</dbReference>
<reference evidence="1 2" key="1">
    <citation type="submission" date="2019-02" db="EMBL/GenBank/DDBJ databases">
        <title>Draft genome sequence of Muricauda sp. 176CP4-71.</title>
        <authorList>
            <person name="Park J.-S."/>
        </authorList>
    </citation>
    <scope>NUCLEOTIDE SEQUENCE [LARGE SCALE GENOMIC DNA]</scope>
    <source>
        <strain evidence="1 2">176CP4-71</strain>
    </source>
</reference>
<keyword evidence="2" id="KW-1185">Reference proteome</keyword>
<proteinExistence type="predicted"/>
<dbReference type="Gene3D" id="3.40.50.1110">
    <property type="entry name" value="SGNH hydrolase"/>
    <property type="match status" value="1"/>
</dbReference>
<dbReference type="Proteomes" id="UP000291981">
    <property type="component" value="Unassembled WGS sequence"/>
</dbReference>
<evidence type="ECO:0000313" key="2">
    <source>
        <dbReference type="Proteomes" id="UP000291981"/>
    </source>
</evidence>
<name>A0A4Q8QJU2_9FLAO</name>
<dbReference type="SUPFAM" id="SSF52266">
    <property type="entry name" value="SGNH hydrolase"/>
    <property type="match status" value="1"/>
</dbReference>
<protein>
    <submittedName>
        <fullName evidence="1">SGNH/GDSL hydrolase family protein</fullName>
    </submittedName>
</protein>
<organism evidence="1 2">
    <name type="scientific">Flagellimonas allohymeniacidonis</name>
    <dbReference type="NCBI Taxonomy" id="2517819"/>
    <lineage>
        <taxon>Bacteria</taxon>
        <taxon>Pseudomonadati</taxon>
        <taxon>Bacteroidota</taxon>
        <taxon>Flavobacteriia</taxon>
        <taxon>Flavobacteriales</taxon>
        <taxon>Flavobacteriaceae</taxon>
        <taxon>Flagellimonas</taxon>
    </lineage>
</organism>
<dbReference type="OrthoDB" id="7443339at2"/>
<sequence length="234" mass="26541">MMSRAGIFQVLKSSINLVFKKYGLFGILFLFFTLKGFSGQSYSIPVSNKHNTDTLKVLFVGNSLTFYNDLPSLVRKQALSQGIQLQTEMLAFPNYALMDHWVDGKVQQLISENNYAYVVIQQGPSSQDYGREILFEYGQKFKQLCSKYGTELAYFMVWPSKRYYNTFAAVIANHRDASKVNNAILCPVGELWKNHFDATGDFSYYTNDGFHPSMLGSEMAAKVICEALFPSPKD</sequence>
<gene>
    <name evidence="1" type="ORF">EW142_04295</name>
</gene>
<comment type="caution">
    <text evidence="1">The sequence shown here is derived from an EMBL/GenBank/DDBJ whole genome shotgun (WGS) entry which is preliminary data.</text>
</comment>
<keyword evidence="1" id="KW-0378">Hydrolase</keyword>
<dbReference type="AlphaFoldDB" id="A0A4Q8QJU2"/>
<dbReference type="RefSeq" id="WP_130610138.1">
    <property type="nucleotide sequence ID" value="NZ_SGIU01000001.1"/>
</dbReference>